<dbReference type="Gene3D" id="1.10.1660.60">
    <property type="entry name" value="Putative excisionased domain DUF1233"/>
    <property type="match status" value="1"/>
</dbReference>
<protein>
    <recommendedName>
        <fullName evidence="3">Excisionase</fullName>
    </recommendedName>
</protein>
<keyword evidence="2" id="KW-1185">Reference proteome</keyword>
<dbReference type="Proteomes" id="UP000033673">
    <property type="component" value="Unassembled WGS sequence"/>
</dbReference>
<dbReference type="InterPro" id="IPR009634">
    <property type="entry name" value="Put_exci"/>
</dbReference>
<name>A0A0F4NPI1_9VIBR</name>
<dbReference type="STRING" id="579748.TW81_02065"/>
<dbReference type="PATRIC" id="fig|579748.3.peg.427"/>
<proteinExistence type="predicted"/>
<evidence type="ECO:0008006" key="3">
    <source>
        <dbReference type="Google" id="ProtNLM"/>
    </source>
</evidence>
<dbReference type="EMBL" id="JXXV01000006">
    <property type="protein sequence ID" value="KJY84804.1"/>
    <property type="molecule type" value="Genomic_DNA"/>
</dbReference>
<gene>
    <name evidence="1" type="ORF">TW81_02065</name>
</gene>
<organism evidence="1 2">
    <name type="scientific">Vibrio galatheae</name>
    <dbReference type="NCBI Taxonomy" id="579748"/>
    <lineage>
        <taxon>Bacteria</taxon>
        <taxon>Pseudomonadati</taxon>
        <taxon>Pseudomonadota</taxon>
        <taxon>Gammaproteobacteria</taxon>
        <taxon>Vibrionales</taxon>
        <taxon>Vibrionaceae</taxon>
        <taxon>Vibrio</taxon>
    </lineage>
</organism>
<dbReference type="OrthoDB" id="6455850at2"/>
<evidence type="ECO:0000313" key="2">
    <source>
        <dbReference type="Proteomes" id="UP000033673"/>
    </source>
</evidence>
<comment type="caution">
    <text evidence="1">The sequence shown here is derived from an EMBL/GenBank/DDBJ whole genome shotgun (WGS) entry which is preliminary data.</text>
</comment>
<accession>A0A0F4NPI1</accession>
<dbReference type="InterPro" id="IPR038146">
    <property type="entry name" value="933W_put_Xis_sf"/>
</dbReference>
<evidence type="ECO:0000313" key="1">
    <source>
        <dbReference type="EMBL" id="KJY84804.1"/>
    </source>
</evidence>
<dbReference type="AlphaFoldDB" id="A0A0F4NPI1"/>
<sequence>MELLTLPANKWVGSNIVTATFGLTEEALNNYRQKVWQQGKHYLKIGTSGEASLRKAKIVYNIAEINTWIESYPQQ</sequence>
<reference evidence="1 2" key="1">
    <citation type="journal article" date="2015" name="BMC Genomics">
        <title>Genome mining reveals unlocked bioactive potential of marine Gram-negative bacteria.</title>
        <authorList>
            <person name="Machado H."/>
            <person name="Sonnenschein E.C."/>
            <person name="Melchiorsen J."/>
            <person name="Gram L."/>
        </authorList>
    </citation>
    <scope>NUCLEOTIDE SEQUENCE [LARGE SCALE GENOMIC DNA]</scope>
    <source>
        <strain evidence="1 2">S2757</strain>
    </source>
</reference>
<dbReference type="Pfam" id="PF06806">
    <property type="entry name" value="DUF1233"/>
    <property type="match status" value="1"/>
</dbReference>
<dbReference type="RefSeq" id="WP_045954072.1">
    <property type="nucleotide sequence ID" value="NZ_JXXV01000006.1"/>
</dbReference>